<sequence>HPVLIINPTNDELCSIHALKAYIIRRTEPTYAQGKDTLFVKANGDPATKHWFINTLKLLLPGMDVAGHSFRAGGTTELVLRGVQLPLIQKIGRWSSDTFYRYIRAHPATIATVLSKAYSD</sequence>
<proteinExistence type="predicted"/>
<dbReference type="EMBL" id="CAJVPW010026195">
    <property type="protein sequence ID" value="CAG8711629.1"/>
    <property type="molecule type" value="Genomic_DNA"/>
</dbReference>
<reference evidence="1" key="1">
    <citation type="submission" date="2021-06" db="EMBL/GenBank/DDBJ databases">
        <authorList>
            <person name="Kallberg Y."/>
            <person name="Tangrot J."/>
            <person name="Rosling A."/>
        </authorList>
    </citation>
    <scope>NUCLEOTIDE SEQUENCE</scope>
    <source>
        <strain evidence="1">28 12/20/2015</strain>
    </source>
</reference>
<gene>
    <name evidence="1" type="ORF">SPELUC_LOCUS11856</name>
</gene>
<evidence type="ECO:0000313" key="1">
    <source>
        <dbReference type="EMBL" id="CAG8711629.1"/>
    </source>
</evidence>
<feature type="non-terminal residue" evidence="1">
    <location>
        <position position="1"/>
    </location>
</feature>
<protein>
    <submittedName>
        <fullName evidence="1">17545_t:CDS:1</fullName>
    </submittedName>
</protein>
<accession>A0ACA9PL64</accession>
<keyword evidence="2" id="KW-1185">Reference proteome</keyword>
<organism evidence="1 2">
    <name type="scientific">Cetraspora pellucida</name>
    <dbReference type="NCBI Taxonomy" id="1433469"/>
    <lineage>
        <taxon>Eukaryota</taxon>
        <taxon>Fungi</taxon>
        <taxon>Fungi incertae sedis</taxon>
        <taxon>Mucoromycota</taxon>
        <taxon>Glomeromycotina</taxon>
        <taxon>Glomeromycetes</taxon>
        <taxon>Diversisporales</taxon>
        <taxon>Gigasporaceae</taxon>
        <taxon>Cetraspora</taxon>
    </lineage>
</organism>
<dbReference type="Proteomes" id="UP000789366">
    <property type="component" value="Unassembled WGS sequence"/>
</dbReference>
<comment type="caution">
    <text evidence="1">The sequence shown here is derived from an EMBL/GenBank/DDBJ whole genome shotgun (WGS) entry which is preliminary data.</text>
</comment>
<evidence type="ECO:0000313" key="2">
    <source>
        <dbReference type="Proteomes" id="UP000789366"/>
    </source>
</evidence>
<name>A0ACA9PL64_9GLOM</name>